<dbReference type="InterPro" id="IPR056543">
    <property type="entry name" value="Ig-like_POM152_9th"/>
</dbReference>
<keyword evidence="9" id="KW-1185">Reference proteome</keyword>
<evidence type="ECO:0000256" key="1">
    <source>
        <dbReference type="SAM" id="MobiDB-lite"/>
    </source>
</evidence>
<dbReference type="EMBL" id="JANAWD010000072">
    <property type="protein sequence ID" value="KAJ3488211.1"/>
    <property type="molecule type" value="Genomic_DNA"/>
</dbReference>
<feature type="compositionally biased region" description="Acidic residues" evidence="1">
    <location>
        <begin position="266"/>
        <end position="279"/>
    </location>
</feature>
<feature type="domain" description="Nucleoporin POM152 first Ig-like" evidence="6">
    <location>
        <begin position="175"/>
        <end position="327"/>
    </location>
</feature>
<feature type="domain" description="Nucleoporin POM152 N-terminal transmembrane" evidence="4">
    <location>
        <begin position="28"/>
        <end position="115"/>
    </location>
</feature>
<feature type="region of interest" description="Disordered" evidence="1">
    <location>
        <begin position="259"/>
        <end position="294"/>
    </location>
</feature>
<feature type="compositionally biased region" description="Polar residues" evidence="1">
    <location>
        <begin position="282"/>
        <end position="294"/>
    </location>
</feature>
<feature type="region of interest" description="Disordered" evidence="1">
    <location>
        <begin position="1"/>
        <end position="20"/>
    </location>
</feature>
<feature type="compositionally biased region" description="Low complexity" evidence="1">
    <location>
        <begin position="1"/>
        <end position="18"/>
    </location>
</feature>
<dbReference type="GO" id="GO:0070762">
    <property type="term" value="C:nuclear pore transmembrane ring"/>
    <property type="evidence" value="ECO:0007669"/>
    <property type="project" value="TreeGrafter"/>
</dbReference>
<feature type="domain" description="Nucleoporin POM152 immunoglobulin-like" evidence="3">
    <location>
        <begin position="909"/>
        <end position="984"/>
    </location>
</feature>
<feature type="domain" description="Nucleoporin POM152 ninth Ig-like" evidence="7">
    <location>
        <begin position="1119"/>
        <end position="1190"/>
    </location>
</feature>
<keyword evidence="2" id="KW-0812">Transmembrane</keyword>
<comment type="caution">
    <text evidence="8">The sequence shown here is derived from an EMBL/GenBank/DDBJ whole genome shotgun (WGS) entry which is preliminary data.</text>
</comment>
<evidence type="ECO:0000259" key="7">
    <source>
        <dbReference type="Pfam" id="PF24527"/>
    </source>
</evidence>
<dbReference type="GO" id="GO:0017056">
    <property type="term" value="F:structural constituent of nuclear pore"/>
    <property type="evidence" value="ECO:0007669"/>
    <property type="project" value="InterPro"/>
</dbReference>
<dbReference type="InterPro" id="IPR056544">
    <property type="entry name" value="Ig_POM152"/>
</dbReference>
<feature type="domain" description="Nucleoporin POM152 immunoglobulin-like" evidence="3">
    <location>
        <begin position="579"/>
        <end position="680"/>
    </location>
</feature>
<evidence type="ECO:0000259" key="6">
    <source>
        <dbReference type="Pfam" id="PF24519"/>
    </source>
</evidence>
<dbReference type="InterPro" id="IPR056541">
    <property type="entry name" value="Ig-like_POM152"/>
</dbReference>
<dbReference type="Pfam" id="PF24519">
    <property type="entry name" value="Ig-like_Pom152_1"/>
    <property type="match status" value="1"/>
</dbReference>
<evidence type="ECO:0000313" key="9">
    <source>
        <dbReference type="Proteomes" id="UP001212997"/>
    </source>
</evidence>
<feature type="transmembrane region" description="Helical" evidence="2">
    <location>
        <begin position="97"/>
        <end position="121"/>
    </location>
</feature>
<name>A0AAD5V970_9APHY</name>
<dbReference type="PANTHER" id="PTHR28206">
    <property type="entry name" value="NUCLEOPORIN POM152"/>
    <property type="match status" value="1"/>
</dbReference>
<reference evidence="8" key="1">
    <citation type="submission" date="2022-07" db="EMBL/GenBank/DDBJ databases">
        <title>Genome Sequence of Physisporinus lineatus.</title>
        <authorList>
            <person name="Buettner E."/>
        </authorList>
    </citation>
    <scope>NUCLEOTIDE SEQUENCE</scope>
    <source>
        <strain evidence="8">VT162</strain>
    </source>
</reference>
<evidence type="ECO:0000256" key="2">
    <source>
        <dbReference type="SAM" id="Phobius"/>
    </source>
</evidence>
<protein>
    <recommendedName>
        <fullName evidence="10">Nucleoporin Pom152</fullName>
    </recommendedName>
</protein>
<dbReference type="Pfam" id="PF23664">
    <property type="entry name" value="Ig_Pom152"/>
    <property type="match status" value="2"/>
</dbReference>
<evidence type="ECO:0000259" key="4">
    <source>
        <dbReference type="Pfam" id="PF24097"/>
    </source>
</evidence>
<evidence type="ECO:0008006" key="10">
    <source>
        <dbReference type="Google" id="ProtNLM"/>
    </source>
</evidence>
<feature type="transmembrane region" description="Helical" evidence="2">
    <location>
        <begin position="34"/>
        <end position="56"/>
    </location>
</feature>
<evidence type="ECO:0000259" key="5">
    <source>
        <dbReference type="Pfam" id="PF24312"/>
    </source>
</evidence>
<dbReference type="Pfam" id="PF24527">
    <property type="entry name" value="Ig-like_Pom152_9"/>
    <property type="match status" value="1"/>
</dbReference>
<dbReference type="InterPro" id="IPR037701">
    <property type="entry name" value="Pom152"/>
</dbReference>
<feature type="transmembrane region" description="Helical" evidence="2">
    <location>
        <begin position="68"/>
        <end position="85"/>
    </location>
</feature>
<dbReference type="Proteomes" id="UP001212997">
    <property type="component" value="Unassembled WGS sequence"/>
</dbReference>
<feature type="domain" description="Nucleoporin POM152 Ig-like" evidence="5">
    <location>
        <begin position="469"/>
        <end position="574"/>
    </location>
</feature>
<dbReference type="GO" id="GO:0006606">
    <property type="term" value="P:protein import into nucleus"/>
    <property type="evidence" value="ECO:0007669"/>
    <property type="project" value="TreeGrafter"/>
</dbReference>
<gene>
    <name evidence="8" type="ORF">NLI96_g3007</name>
</gene>
<dbReference type="Pfam" id="PF24312">
    <property type="entry name" value="Ig-like_POM152"/>
    <property type="match status" value="2"/>
</dbReference>
<dbReference type="InterPro" id="IPR056542">
    <property type="entry name" value="Ig-like_POM152_1st"/>
</dbReference>
<dbReference type="GO" id="GO:0006999">
    <property type="term" value="P:nuclear pore organization"/>
    <property type="evidence" value="ECO:0007669"/>
    <property type="project" value="TreeGrafter"/>
</dbReference>
<sequence length="1304" mass="144858">MSKAAATQPSPSSQPPQTNSLIPERILDVPSQRLYYLSLGLLCQSIKAFDFIQYLFFSGGDPSTTSYTGKWILVDAIYFILLSQLRIPRLNYPKSVVVVQVLAFSLVNAFLFGGITVNLGLGSLGVAVPFGITPRSNVATTGSFSFLDLIPGLGSNGKDSHLLGQHTVRMSPISTANINPNYETFCIPDNGEPILIPVLLNNTNPTNIRYTLTPLGFRQSQNEKEKKGASGRIERFDLTAKDIKAIENARLESLEAARAVISSNQDPDEYDEYDDDDDEPSTHSQGSTLQRTQTMTHLRVYKPGVVSLDRVLDSSGIDARLVYPTELTIAPCPRAAFVNDGAISQEDDVRCAHPGLRSGVGEELHLKIDIFGVPPLSMRWNKETEEKKESFMVEGIESDTIAHRQAHEDGRRISGSRAPQHLSVPLTVTLDSTGQHSYILDSVTDGLGNTILLKGDPLKTRRTTKVLRRPTVSFKNCGPGRPLPLLIGYKTNLRMSLQQYHVDDFPWNVSVKYEPSKEDGLSTPSKQLKPWTRVVTAEDESGIVDLAAAAPGEYTIVDVRGRHCDGEVLAPDVCKVVEKPYPSAEIEWKKIHECSGDIGVSASLVLHGTAPFQVYYRMQRDNEPAKELAKTFSSSRGELTIQPERSGHYTFTFLHLSDANYKKIALRGPSIDQVVHPPASVDFVPSSSAGRTRRRISSCSGSTVDVKVELKGTGPWNLELQTVGPKGSQIIKVPTITESKKTLQVPIPAVVDRDGGSFEIDLVSIEDAYGCKRTISIPGITVNVKRVKPTAKFYGSESQRHITILQGERAKLPLRLTGDAPWRIKYRRKEEPEDVDIAILTNANDELRVMKKGHYEILEVSDMQCPGTIDSSASTYIVDWVAKPAAKLSSQIQATYERFNNSHILPPICEGTQDHVDLDLTGRPPFQIMYNVARDADQGTTRIIDQPTFSSIQPRTRFQLHTSEAARMYYEVKQVGDTAYPLAKHRNEVIPRSQRLLFEQQVLLRPSAHFKNQKRMTYCLNDVLSPQDPTSADGLIILEGTPPFQLEISIKNLAASETHKEVVQLRDTVWRLDIPSYKFKSIGPHLVTVESIQDASRCEMTVPDPLKRSIWVDVAETAAIVPFERREHFCTGDLTQFQLEGIPPWTIGYRVNNKAGVQEVKMSPFAIVQEQAGEFVVTSIAHQHKKCKTAVTDLRYAVHPLPSARVGQGKRIIQDIHEGDQAEIVFNLMGEPPFTFTYQRTELNPKKNTPGKVLEIHTVSGVTSNQYSIFSALEGTWTVTSISDRYCRYPPAQSDIATPEKARR</sequence>
<dbReference type="Pfam" id="PF24097">
    <property type="entry name" value="TMD_POM152"/>
    <property type="match status" value="1"/>
</dbReference>
<organism evidence="8 9">
    <name type="scientific">Meripilus lineatus</name>
    <dbReference type="NCBI Taxonomy" id="2056292"/>
    <lineage>
        <taxon>Eukaryota</taxon>
        <taxon>Fungi</taxon>
        <taxon>Dikarya</taxon>
        <taxon>Basidiomycota</taxon>
        <taxon>Agaricomycotina</taxon>
        <taxon>Agaricomycetes</taxon>
        <taxon>Polyporales</taxon>
        <taxon>Meripilaceae</taxon>
        <taxon>Meripilus</taxon>
    </lineage>
</organism>
<keyword evidence="2" id="KW-0472">Membrane</keyword>
<proteinExistence type="predicted"/>
<evidence type="ECO:0000259" key="3">
    <source>
        <dbReference type="Pfam" id="PF23664"/>
    </source>
</evidence>
<feature type="domain" description="Nucleoporin POM152 Ig-like" evidence="5">
    <location>
        <begin position="788"/>
        <end position="875"/>
    </location>
</feature>
<dbReference type="InterPro" id="IPR056540">
    <property type="entry name" value="TMD_POM152"/>
</dbReference>
<keyword evidence="2" id="KW-1133">Transmembrane helix</keyword>
<dbReference type="PANTHER" id="PTHR28206:SF1">
    <property type="entry name" value="NUCLEOPORIN POM152"/>
    <property type="match status" value="1"/>
</dbReference>
<evidence type="ECO:0000313" key="8">
    <source>
        <dbReference type="EMBL" id="KAJ3488211.1"/>
    </source>
</evidence>
<accession>A0AAD5V970</accession>